<evidence type="ECO:0000313" key="1">
    <source>
        <dbReference type="EMBL" id="PKA56828.1"/>
    </source>
</evidence>
<organism evidence="1 2">
    <name type="scientific">Apostasia shenzhenica</name>
    <dbReference type="NCBI Taxonomy" id="1088818"/>
    <lineage>
        <taxon>Eukaryota</taxon>
        <taxon>Viridiplantae</taxon>
        <taxon>Streptophyta</taxon>
        <taxon>Embryophyta</taxon>
        <taxon>Tracheophyta</taxon>
        <taxon>Spermatophyta</taxon>
        <taxon>Magnoliopsida</taxon>
        <taxon>Liliopsida</taxon>
        <taxon>Asparagales</taxon>
        <taxon>Orchidaceae</taxon>
        <taxon>Apostasioideae</taxon>
        <taxon>Apostasia</taxon>
    </lineage>
</organism>
<dbReference type="PANTHER" id="PTHR31973">
    <property type="entry name" value="POLYPROTEIN, PUTATIVE-RELATED"/>
    <property type="match status" value="1"/>
</dbReference>
<dbReference type="OrthoDB" id="1852000at2759"/>
<evidence type="ECO:0000313" key="2">
    <source>
        <dbReference type="Proteomes" id="UP000236161"/>
    </source>
</evidence>
<dbReference type="Proteomes" id="UP000236161">
    <property type="component" value="Unassembled WGS sequence"/>
</dbReference>
<dbReference type="EMBL" id="KZ451969">
    <property type="protein sequence ID" value="PKA56828.1"/>
    <property type="molecule type" value="Genomic_DNA"/>
</dbReference>
<accession>A0A2I0AMM4</accession>
<protein>
    <submittedName>
        <fullName evidence="1">Uncharacterized protein</fullName>
    </submittedName>
</protein>
<gene>
    <name evidence="1" type="ORF">AXF42_Ash002131</name>
</gene>
<proteinExistence type="predicted"/>
<name>A0A2I0AMM4_9ASPA</name>
<sequence length="84" mass="9932">MHPSDIISRANTKYNIKISYIKVWDARRKAIKAIFGGWEESYKNLYRYCECLIAIILGTVYVIQKSQVNRFEYLFWSFSPSIKG</sequence>
<keyword evidence="2" id="KW-1185">Reference proteome</keyword>
<dbReference type="AlphaFoldDB" id="A0A2I0AMM4"/>
<dbReference type="PANTHER" id="PTHR31973:SF195">
    <property type="entry name" value="MUDR FAMILY TRANSPOSASE"/>
    <property type="match status" value="1"/>
</dbReference>
<reference evidence="1 2" key="1">
    <citation type="journal article" date="2017" name="Nature">
        <title>The Apostasia genome and the evolution of orchids.</title>
        <authorList>
            <person name="Zhang G.Q."/>
            <person name="Liu K.W."/>
            <person name="Li Z."/>
            <person name="Lohaus R."/>
            <person name="Hsiao Y.Y."/>
            <person name="Niu S.C."/>
            <person name="Wang J.Y."/>
            <person name="Lin Y.C."/>
            <person name="Xu Q."/>
            <person name="Chen L.J."/>
            <person name="Yoshida K."/>
            <person name="Fujiwara S."/>
            <person name="Wang Z.W."/>
            <person name="Zhang Y.Q."/>
            <person name="Mitsuda N."/>
            <person name="Wang M."/>
            <person name="Liu G.H."/>
            <person name="Pecoraro L."/>
            <person name="Huang H.X."/>
            <person name="Xiao X.J."/>
            <person name="Lin M."/>
            <person name="Wu X.Y."/>
            <person name="Wu W.L."/>
            <person name="Chen Y.Y."/>
            <person name="Chang S.B."/>
            <person name="Sakamoto S."/>
            <person name="Ohme-Takagi M."/>
            <person name="Yagi M."/>
            <person name="Zeng S.J."/>
            <person name="Shen C.Y."/>
            <person name="Yeh C.M."/>
            <person name="Luo Y.B."/>
            <person name="Tsai W.C."/>
            <person name="Van de Peer Y."/>
            <person name="Liu Z.J."/>
        </authorList>
    </citation>
    <scope>NUCLEOTIDE SEQUENCE [LARGE SCALE GENOMIC DNA]</scope>
    <source>
        <strain evidence="2">cv. Shenzhen</strain>
        <tissue evidence="1">Stem</tissue>
    </source>
</reference>